<dbReference type="Gene3D" id="3.40.50.1440">
    <property type="entry name" value="Tubulin/FtsZ, GTPase domain"/>
    <property type="match status" value="1"/>
</dbReference>
<sequence length="1037" mass="114935">MRIFDPMMFVGLGGTGCRVGVELERWLRDELCGPDGMDLIRNFRWQNYLPYELPSCLQFVYVDLNEDELNRTRRRVVPTERELPAAGRTAHLIHDVVPKFDSYPEVARSLRATLGDHVKDWLPPREQEPLVAPLMRGAGQLPTVARAALFERMRHGPGPVVQGLEDAIGAISNSGSELAALGGRLRRTCDVFVAFSVAGGTGSGIFYDYLHLIGDAFARNHIRARIHPLVVMPSAFVEGKGGGRRARLNAGASLLDLFRLVDDQNAPHAGTQVDEQGIVGELGVRYPGRGEVRLATGTVQTAFLFTMPPGVEREDLHRSIASLVVSLAGTRPSTAGEAVGGMEDRGESSFADDFINRAVEREVPAASGIGNRGVSTAFVSSMTVPVEELADLVSSRLLARAVTQLSAAPPGAAESNVDEIRRMFLTTNLEQLNTREPLPLPEARAATGAAEIQKSLANRMRAMEDNLASLERQLSRVVPAMAKDMDVRRGAMEGLGHVDPFRLRRVVMGLPGDVHEADKLGFAGLLDQRRAQPRKPYETMTEAPPQPRPMRDRLFRKVQWSDPEVQASLHDQDTWYLWRSQGLWHRAWADQMPRWEPLRKQLIREVRDFTEVFAEHADADPERFARRAGELYETRVGVYHLLPPTGAEAFYDAVVRRFVDVFVARQLLRPTDGEAGVVDALIGPGGWQHAYDLAWRTGKPVDALAWVRERLKLEVKKLFKDRDEAAVLGEQPLLPSLADILAQAATGGGDDPHVRQFQLKLADLVPGGFTPDGTGDLKVLVSYPAPAKETELERFLKERIDLPGVPDFRNIDADSVTVVQVRTSMSVTQVRELREVLHSWADALQHERPQDHLKWRQRLGYDFGYLATTEEHRVRILHRLLCLLWNGQVSVVEGEPGSPSRIRIDVEGGSMTLPLTGYGRASSWPSILRAYEQWVIAGDEEFRSLVSEQLMNALPRGLSGTPGTPDPLYHQVTGMAADQLGLLEIMMPKLPSGARNRADQLVAFWSATLPAALDMPFERVAEAVAYNLRDLDALTGE</sequence>
<name>A0A1M4E5E8_9ACTN</name>
<gene>
    <name evidence="1" type="ORF">BN4615_P3536</name>
</gene>
<dbReference type="AlphaFoldDB" id="A0A1M4E5E8"/>
<dbReference type="InterPro" id="IPR025904">
    <property type="entry name" value="Tubulin-like"/>
</dbReference>
<evidence type="ECO:0000313" key="1">
    <source>
        <dbReference type="EMBL" id="SBO94020.1"/>
    </source>
</evidence>
<dbReference type="InterPro" id="IPR036525">
    <property type="entry name" value="Tubulin/FtsZ_GTPase_sf"/>
</dbReference>
<reference evidence="1" key="1">
    <citation type="submission" date="2016-04" db="EMBL/GenBank/DDBJ databases">
        <authorList>
            <person name="Evans L.H."/>
            <person name="Alamgir A."/>
            <person name="Owens N."/>
            <person name="Weber N.D."/>
            <person name="Virtaneva K."/>
            <person name="Barbian K."/>
            <person name="Babar A."/>
            <person name="Rosenke K."/>
        </authorList>
    </citation>
    <scope>NUCLEOTIDE SEQUENCE</scope>
    <source>
        <strain evidence="1">Nono1</strain>
    </source>
</reference>
<dbReference type="PROSITE" id="PS51257">
    <property type="entry name" value="PROKAR_LIPOPROTEIN"/>
    <property type="match status" value="1"/>
</dbReference>
<protein>
    <recommendedName>
        <fullName evidence="2">Tubulin like</fullName>
    </recommendedName>
</protein>
<evidence type="ECO:0008006" key="2">
    <source>
        <dbReference type="Google" id="ProtNLM"/>
    </source>
</evidence>
<accession>A0A1M4E5E8</accession>
<dbReference type="EMBL" id="LT559118">
    <property type="protein sequence ID" value="SBO94020.1"/>
    <property type="molecule type" value="Genomic_DNA"/>
</dbReference>
<dbReference type="SUPFAM" id="SSF52490">
    <property type="entry name" value="Tubulin nucleotide-binding domain-like"/>
    <property type="match status" value="1"/>
</dbReference>
<proteinExistence type="predicted"/>
<dbReference type="Pfam" id="PF13809">
    <property type="entry name" value="Tubulin_2"/>
    <property type="match status" value="1"/>
</dbReference>
<organism evidence="1">
    <name type="scientific">Nonomuraea gerenzanensis</name>
    <dbReference type="NCBI Taxonomy" id="93944"/>
    <lineage>
        <taxon>Bacteria</taxon>
        <taxon>Bacillati</taxon>
        <taxon>Actinomycetota</taxon>
        <taxon>Actinomycetes</taxon>
        <taxon>Streptosporangiales</taxon>
        <taxon>Streptosporangiaceae</taxon>
        <taxon>Nonomuraea</taxon>
    </lineage>
</organism>
<dbReference type="RefSeq" id="WP_225273176.1">
    <property type="nucleotide sequence ID" value="NZ_CP084058.1"/>
</dbReference>